<dbReference type="Proteomes" id="UP001597362">
    <property type="component" value="Unassembled WGS sequence"/>
</dbReference>
<gene>
    <name evidence="4" type="ORF">ACFSJH_15515</name>
</gene>
<dbReference type="Gene3D" id="1.10.357.10">
    <property type="entry name" value="Tetracycline Repressor, domain 2"/>
    <property type="match status" value="1"/>
</dbReference>
<protein>
    <submittedName>
        <fullName evidence="4">TetR-like C-terminal domain-containing protein</fullName>
    </submittedName>
</protein>
<comment type="caution">
    <text evidence="4">The sequence shown here is derived from an EMBL/GenBank/DDBJ whole genome shotgun (WGS) entry which is preliminary data.</text>
</comment>
<keyword evidence="1 2" id="KW-0238">DNA-binding</keyword>
<evidence type="ECO:0000259" key="3">
    <source>
        <dbReference type="PROSITE" id="PS50977"/>
    </source>
</evidence>
<dbReference type="PANTHER" id="PTHR43479">
    <property type="entry name" value="ACREF/ENVCD OPERON REPRESSOR-RELATED"/>
    <property type="match status" value="1"/>
</dbReference>
<dbReference type="EMBL" id="JBHUHO010000035">
    <property type="protein sequence ID" value="MFD2117138.1"/>
    <property type="molecule type" value="Genomic_DNA"/>
</dbReference>
<dbReference type="PROSITE" id="PS50977">
    <property type="entry name" value="HTH_TETR_2"/>
    <property type="match status" value="1"/>
</dbReference>
<organism evidence="4 5">
    <name type="scientific">Paenibacillus yanchengensis</name>
    <dbReference type="NCBI Taxonomy" id="2035833"/>
    <lineage>
        <taxon>Bacteria</taxon>
        <taxon>Bacillati</taxon>
        <taxon>Bacillota</taxon>
        <taxon>Bacilli</taxon>
        <taxon>Bacillales</taxon>
        <taxon>Paenibacillaceae</taxon>
        <taxon>Paenibacillus</taxon>
    </lineage>
</organism>
<feature type="domain" description="HTH tetR-type" evidence="3">
    <location>
        <begin position="11"/>
        <end position="71"/>
    </location>
</feature>
<evidence type="ECO:0000313" key="4">
    <source>
        <dbReference type="EMBL" id="MFD2117138.1"/>
    </source>
</evidence>
<feature type="DNA-binding region" description="H-T-H motif" evidence="2">
    <location>
        <begin position="34"/>
        <end position="53"/>
    </location>
</feature>
<dbReference type="InterPro" id="IPR050624">
    <property type="entry name" value="HTH-type_Tx_Regulator"/>
</dbReference>
<proteinExistence type="predicted"/>
<accession>A0ABW4YNB8</accession>
<dbReference type="InterPro" id="IPR009057">
    <property type="entry name" value="Homeodomain-like_sf"/>
</dbReference>
<reference evidence="5" key="1">
    <citation type="journal article" date="2019" name="Int. J. Syst. Evol. Microbiol.">
        <title>The Global Catalogue of Microorganisms (GCM) 10K type strain sequencing project: providing services to taxonomists for standard genome sequencing and annotation.</title>
        <authorList>
            <consortium name="The Broad Institute Genomics Platform"/>
            <consortium name="The Broad Institute Genome Sequencing Center for Infectious Disease"/>
            <person name="Wu L."/>
            <person name="Ma J."/>
        </authorList>
    </citation>
    <scope>NUCLEOTIDE SEQUENCE [LARGE SCALE GENOMIC DNA]</scope>
    <source>
        <strain evidence="5">GH52</strain>
    </source>
</reference>
<evidence type="ECO:0000256" key="2">
    <source>
        <dbReference type="PROSITE-ProRule" id="PRU00335"/>
    </source>
</evidence>
<dbReference type="Pfam" id="PF14278">
    <property type="entry name" value="TetR_C_8"/>
    <property type="match status" value="1"/>
</dbReference>
<keyword evidence="5" id="KW-1185">Reference proteome</keyword>
<dbReference type="InterPro" id="IPR001647">
    <property type="entry name" value="HTH_TetR"/>
</dbReference>
<dbReference type="InterPro" id="IPR039532">
    <property type="entry name" value="TetR_C_Firmicutes"/>
</dbReference>
<evidence type="ECO:0000256" key="1">
    <source>
        <dbReference type="ARBA" id="ARBA00023125"/>
    </source>
</evidence>
<dbReference type="PANTHER" id="PTHR43479:SF7">
    <property type="entry name" value="TETR-FAMILY TRANSCRIPTIONAL REGULATOR"/>
    <property type="match status" value="1"/>
</dbReference>
<dbReference type="RefSeq" id="WP_377774018.1">
    <property type="nucleotide sequence ID" value="NZ_JBHUHO010000035.1"/>
</dbReference>
<evidence type="ECO:0000313" key="5">
    <source>
        <dbReference type="Proteomes" id="UP001597362"/>
    </source>
</evidence>
<sequence length="195" mass="22677">MAGIKNNRRTVLTKESIKNSFLQLLATKALSQITVTEICHRADINRGTFYLHYKDVYHLFDVLREEMVDELREKVVVKQDLCSEKGAVLQLLQIIYERKTIYQAMMQQSKESNLLTGIFKEFRTIFFQRIKADLGERTIPVTASDYYFTYMIYGCTGIINEWLKSEQQASPEQISQIITELSETTIRLTEGQKSI</sequence>
<dbReference type="SUPFAM" id="SSF46689">
    <property type="entry name" value="Homeodomain-like"/>
    <property type="match status" value="1"/>
</dbReference>
<name>A0ABW4YNB8_9BACL</name>